<evidence type="ECO:0000313" key="2">
    <source>
        <dbReference type="Proteomes" id="UP000466799"/>
    </source>
</evidence>
<dbReference type="InterPro" id="IPR019284">
    <property type="entry name" value="RP532"/>
</dbReference>
<gene>
    <name evidence="1" type="ORF">GC247_00815</name>
</gene>
<sequence length="168" mass="18900">MEKQDSYSPKEPDNKNKVSKEDQEIIDQVKKLPISKKEQQDIIATMEMYSGPIPHPKILAGYQALYPDAAKKIIENGLDESRHRRQLETARQKRRGHLAWASMILLVIACLIFMLGSFYLILKGHKIIGPVFGATSFLALVGSFMSNINELSGNDDISKQNQNNNKSA</sequence>
<name>A0A843R0L2_LIMFE</name>
<organism evidence="1 2">
    <name type="scientific">Limosilactobacillus fermentum</name>
    <name type="common">Lactobacillus fermentum</name>
    <dbReference type="NCBI Taxonomy" id="1613"/>
    <lineage>
        <taxon>Bacteria</taxon>
        <taxon>Bacillati</taxon>
        <taxon>Bacillota</taxon>
        <taxon>Bacilli</taxon>
        <taxon>Lactobacillales</taxon>
        <taxon>Lactobacillaceae</taxon>
        <taxon>Limosilactobacillus</taxon>
    </lineage>
</organism>
<evidence type="ECO:0000313" key="1">
    <source>
        <dbReference type="EMBL" id="MPQ34496.1"/>
    </source>
</evidence>
<dbReference type="EMBL" id="WHJL01000002">
    <property type="protein sequence ID" value="MPQ34496.1"/>
    <property type="molecule type" value="Genomic_DNA"/>
</dbReference>
<reference evidence="1 2" key="1">
    <citation type="submission" date="2019-10" db="EMBL/GenBank/DDBJ databases">
        <title>Genome Sequencing and assembly of Lactobacillus fermentum I2, a lactic acid bacteria.</title>
        <authorList>
            <person name="Lopes L.S."/>
            <person name="Persinoti G.F."/>
            <person name="Riano-Pachon D.M."/>
            <person name="Labate C.A."/>
        </authorList>
    </citation>
    <scope>NUCLEOTIDE SEQUENCE [LARGE SCALE GENOMIC DNA]</scope>
    <source>
        <strain evidence="1 2">I2</strain>
    </source>
</reference>
<proteinExistence type="predicted"/>
<accession>A0A843R0L2</accession>
<dbReference type="Proteomes" id="UP000466799">
    <property type="component" value="Unassembled WGS sequence"/>
</dbReference>
<comment type="caution">
    <text evidence="1">The sequence shown here is derived from an EMBL/GenBank/DDBJ whole genome shotgun (WGS) entry which is preliminary data.</text>
</comment>
<dbReference type="Pfam" id="PF10097">
    <property type="entry name" value="DUF2335"/>
    <property type="match status" value="1"/>
</dbReference>
<dbReference type="AlphaFoldDB" id="A0A843R0L2"/>
<dbReference type="RefSeq" id="WP_035436107.1">
    <property type="nucleotide sequence ID" value="NZ_CP021104.1"/>
</dbReference>
<protein>
    <submittedName>
        <fullName evidence="1">DUF2335 domain-containing protein</fullName>
    </submittedName>
</protein>